<organism evidence="2 3">
    <name type="scientific">Micromonospora pisi</name>
    <dbReference type="NCBI Taxonomy" id="589240"/>
    <lineage>
        <taxon>Bacteria</taxon>
        <taxon>Bacillati</taxon>
        <taxon>Actinomycetota</taxon>
        <taxon>Actinomycetes</taxon>
        <taxon>Micromonosporales</taxon>
        <taxon>Micromonosporaceae</taxon>
        <taxon>Micromonospora</taxon>
    </lineage>
</organism>
<comment type="caution">
    <text evidence="2">The sequence shown here is derived from an EMBL/GenBank/DDBJ whole genome shotgun (WGS) entry which is preliminary data.</text>
</comment>
<evidence type="ECO:0000313" key="3">
    <source>
        <dbReference type="Proteomes" id="UP000277671"/>
    </source>
</evidence>
<dbReference type="Gene3D" id="3.40.50.1110">
    <property type="entry name" value="SGNH hydrolase"/>
    <property type="match status" value="1"/>
</dbReference>
<evidence type="ECO:0000256" key="1">
    <source>
        <dbReference type="SAM" id="MobiDB-lite"/>
    </source>
</evidence>
<dbReference type="OrthoDB" id="3498399at2"/>
<gene>
    <name evidence="2" type="ORF">BDK92_0881</name>
</gene>
<feature type="compositionally biased region" description="Gly residues" evidence="1">
    <location>
        <begin position="488"/>
        <end position="499"/>
    </location>
</feature>
<feature type="region of interest" description="Disordered" evidence="1">
    <location>
        <begin position="476"/>
        <end position="499"/>
    </location>
</feature>
<reference evidence="2 3" key="1">
    <citation type="submission" date="2018-10" db="EMBL/GenBank/DDBJ databases">
        <title>Sequencing the genomes of 1000 actinobacteria strains.</title>
        <authorList>
            <person name="Klenk H.-P."/>
        </authorList>
    </citation>
    <scope>NUCLEOTIDE SEQUENCE [LARGE SCALE GENOMIC DNA]</scope>
    <source>
        <strain evidence="2 3">DSM 45175</strain>
    </source>
</reference>
<sequence>MSPFRVTRRTRTRVVLTALLATLGLLLPAAMVSADPIPLPPRPPFPSLSPLPPGYPLPPNPGIPRPPTLPQCPPTCISLGPEPYDAVVYGDSYTSGEGASHNHRYVTKADGTEDFRHQSGLAPFSVAWAALEMGRHPFRSMNLTSETMPAVVTRDRLFFNASSGAWIKHLDEPQKECRSCSAIRNQPQAQDVPTMAKIAYFGLGGNDAGFADLVSTAVEAYMNPRTGGFRVQAWERDQEQAVAVEVGRLQPRIDGLKDKVADGLFSVKETHPVAEIVVSLYPMAVKQSGNIGIREVTGRSMDLMYPFAVKVNQAIRDGVALFESRYPGTKVHVFDPNTAGPNGTSVVAGHELGQPNSYIQGLVYRNDLFFQGQFFKSFQESFHPNELGSVAIGRALATFMAGKFPSLFPSGPNFDKVTVNAQPLATSEEEANAALQYAATNPTDVCEETEIDSVCRFITPTGIVIQHDLWFNPNWRSPTGGNPVPGGSDQGSGGGGGNGGSTWIPVDYIPKDPCDIFYPTFAQYYTGVQIQGGPLHIPMRIDELLSVPTKPKCIPGIGLVYE</sequence>
<dbReference type="EMBL" id="RBKT01000001">
    <property type="protein sequence ID" value="RKR86638.1"/>
    <property type="molecule type" value="Genomic_DNA"/>
</dbReference>
<proteinExistence type="predicted"/>
<dbReference type="RefSeq" id="WP_121154800.1">
    <property type="nucleotide sequence ID" value="NZ_RBKT01000001.1"/>
</dbReference>
<dbReference type="Proteomes" id="UP000277671">
    <property type="component" value="Unassembled WGS sequence"/>
</dbReference>
<evidence type="ECO:0008006" key="4">
    <source>
        <dbReference type="Google" id="ProtNLM"/>
    </source>
</evidence>
<dbReference type="SUPFAM" id="SSF52266">
    <property type="entry name" value="SGNH hydrolase"/>
    <property type="match status" value="1"/>
</dbReference>
<dbReference type="InterPro" id="IPR036514">
    <property type="entry name" value="SGNH_hydro_sf"/>
</dbReference>
<protein>
    <recommendedName>
        <fullName evidence="4">GDSL-like lipase/acylhydrolase family protein</fullName>
    </recommendedName>
</protein>
<accession>A0A495JDN8</accession>
<dbReference type="AlphaFoldDB" id="A0A495JDN8"/>
<name>A0A495JDN8_9ACTN</name>
<evidence type="ECO:0000313" key="2">
    <source>
        <dbReference type="EMBL" id="RKR86638.1"/>
    </source>
</evidence>
<keyword evidence="3" id="KW-1185">Reference proteome</keyword>